<dbReference type="Proteomes" id="UP000779574">
    <property type="component" value="Unassembled WGS sequence"/>
</dbReference>
<feature type="binding site" description="axial binding residue" evidence="5">
    <location>
        <position position="814"/>
    </location>
    <ligand>
        <name>heme</name>
        <dbReference type="ChEBI" id="CHEBI:30413"/>
    </ligand>
    <ligandPart>
        <name>Fe</name>
        <dbReference type="ChEBI" id="CHEBI:18248"/>
    </ligandPart>
</feature>
<dbReference type="InterPro" id="IPR050364">
    <property type="entry name" value="Cytochrome_P450_fung"/>
</dbReference>
<comment type="similarity">
    <text evidence="1">Belongs to the cytochrome P450 family.</text>
</comment>
<dbReference type="AlphaFoldDB" id="A0A9P8E213"/>
<dbReference type="PRINTS" id="PR00463">
    <property type="entry name" value="EP450I"/>
</dbReference>
<dbReference type="SUPFAM" id="SSF48264">
    <property type="entry name" value="Cytochrome P450"/>
    <property type="match status" value="1"/>
</dbReference>
<feature type="region of interest" description="Disordered" evidence="6">
    <location>
        <begin position="79"/>
        <end position="115"/>
    </location>
</feature>
<keyword evidence="2 5" id="KW-0479">Metal-binding</keyword>
<dbReference type="OrthoDB" id="406156at2759"/>
<dbReference type="InterPro" id="IPR044861">
    <property type="entry name" value="IPNS-like_FE2OG_OXY"/>
</dbReference>
<feature type="non-terminal residue" evidence="8">
    <location>
        <position position="1053"/>
    </location>
</feature>
<evidence type="ECO:0000256" key="4">
    <source>
        <dbReference type="ARBA" id="ARBA00023004"/>
    </source>
</evidence>
<dbReference type="PROSITE" id="PS51471">
    <property type="entry name" value="FE2OG_OXY"/>
    <property type="match status" value="1"/>
</dbReference>
<evidence type="ECO:0000256" key="3">
    <source>
        <dbReference type="ARBA" id="ARBA00023002"/>
    </source>
</evidence>
<dbReference type="PANTHER" id="PTHR46300:SF8">
    <property type="entry name" value="CYTOCHROME P450 2E1"/>
    <property type="match status" value="1"/>
</dbReference>
<dbReference type="EMBL" id="JAHFXF010001122">
    <property type="protein sequence ID" value="KAG9675635.1"/>
    <property type="molecule type" value="Genomic_DNA"/>
</dbReference>
<evidence type="ECO:0000256" key="2">
    <source>
        <dbReference type="ARBA" id="ARBA00022723"/>
    </source>
</evidence>
<evidence type="ECO:0000256" key="1">
    <source>
        <dbReference type="ARBA" id="ARBA00010617"/>
    </source>
</evidence>
<keyword evidence="5" id="KW-0349">Heme</keyword>
<dbReference type="GO" id="GO:0005506">
    <property type="term" value="F:iron ion binding"/>
    <property type="evidence" value="ECO:0007669"/>
    <property type="project" value="InterPro"/>
</dbReference>
<dbReference type="PRINTS" id="PR00385">
    <property type="entry name" value="P450"/>
</dbReference>
<dbReference type="PANTHER" id="PTHR46300">
    <property type="entry name" value="P450, PUTATIVE (EUROFUNG)-RELATED-RELATED"/>
    <property type="match status" value="1"/>
</dbReference>
<dbReference type="Pfam" id="PF00067">
    <property type="entry name" value="p450"/>
    <property type="match status" value="1"/>
</dbReference>
<dbReference type="Pfam" id="PF03171">
    <property type="entry name" value="2OG-FeII_Oxy"/>
    <property type="match status" value="1"/>
</dbReference>
<evidence type="ECO:0000256" key="5">
    <source>
        <dbReference type="PIRSR" id="PIRSR602401-1"/>
    </source>
</evidence>
<dbReference type="GO" id="GO:0004497">
    <property type="term" value="F:monooxygenase activity"/>
    <property type="evidence" value="ECO:0007669"/>
    <property type="project" value="InterPro"/>
</dbReference>
<dbReference type="InterPro" id="IPR002401">
    <property type="entry name" value="Cyt_P450_E_grp-I"/>
</dbReference>
<reference evidence="8" key="2">
    <citation type="submission" date="2021-08" db="EMBL/GenBank/DDBJ databases">
        <authorList>
            <person name="Gostincar C."/>
            <person name="Sun X."/>
            <person name="Song Z."/>
            <person name="Gunde-Cimerman N."/>
        </authorList>
    </citation>
    <scope>NUCLEOTIDE SEQUENCE</scope>
    <source>
        <strain evidence="8">EXF-9911</strain>
    </source>
</reference>
<dbReference type="InterPro" id="IPR027443">
    <property type="entry name" value="IPNS-like_sf"/>
</dbReference>
<accession>A0A9P8E213</accession>
<comment type="cofactor">
    <cofactor evidence="5">
        <name>heme</name>
        <dbReference type="ChEBI" id="CHEBI:30413"/>
    </cofactor>
</comment>
<evidence type="ECO:0000313" key="9">
    <source>
        <dbReference type="Proteomes" id="UP000779574"/>
    </source>
</evidence>
<dbReference type="SUPFAM" id="SSF51197">
    <property type="entry name" value="Clavaminate synthase-like"/>
    <property type="match status" value="1"/>
</dbReference>
<dbReference type="InterPro" id="IPR005123">
    <property type="entry name" value="Oxoglu/Fe-dep_dioxygenase_dom"/>
</dbReference>
<evidence type="ECO:0000256" key="6">
    <source>
        <dbReference type="SAM" id="MobiDB-lite"/>
    </source>
</evidence>
<keyword evidence="3" id="KW-0560">Oxidoreductase</keyword>
<dbReference type="Gene3D" id="1.10.630.10">
    <property type="entry name" value="Cytochrome P450"/>
    <property type="match status" value="1"/>
</dbReference>
<dbReference type="GO" id="GO:0016705">
    <property type="term" value="F:oxidoreductase activity, acting on paired donors, with incorporation or reduction of molecular oxygen"/>
    <property type="evidence" value="ECO:0007669"/>
    <property type="project" value="InterPro"/>
</dbReference>
<sequence>MKEQPVHHIVMHDLAEQSEADLNFLNLPPFPEDVPTAPLLRISLSKLNQVDPEEIDKLWKACCELGFFYLDLRGASDSHKSHPMSSVSNARTESVRQEVSRADSATGDDEHSAQVKNDNIGKFEVDVNGEQLLQDAEDLFRVGKSVFDMPVEEKVKYDLKDQGSYFGYKGYGQGVIDAKGTKDRNEFYNVSKDDILGLSEPLPAPKLLDPHRGLLRSFMQHSHAIVDLLLSLLNNQLGLPQDKLTSLHRLGSVSGDQVRWVHAPPQPMDDRRTALGEHTDFGSVTVLFNRLGGLQVLPPNSNEWCYVKPLQGHAVINLGDAMVKFSAGILRSNVHRVINPPAQQAEHTRMSLVYFARPADDVLLKALNGSTMIDEKRRQSPDEAEEQEITSKEWILRRALGRRQGGDWTKSGGTESFPIIGSVPDVPDKNSFLKFHEWGQQYGPIYQTNLAGQNHVWITRDRVAQDLLGKRAANNSERPFIPSLQADNRDSGHYLPLMSRNELWTRQRKFAKQIMDKSSANSFYHYPELESIRLLFELMTDPSRYNHALESFISRVTCRLGWGSAAPSDELKQRARELLIGVSPNGALTNKLGFLKKLPEAVVPAKAWEFRRYRTESRFFTILQNEVREKLKSKTAPESWMRHFLENKAATGFASDLEGAYAVGMHGIAGALTIAAPMQSFCLAMCHYPQYQPILHEEIDKVCGDRLPTLSDMPNMPVLRAFIRETMRWRPPVPTGIPHESVKDDIYEGYFIPAGSVMHPLEWSISRDPEMFPNPDEFNPMRWLETKYPTYQEPLSRYPTITQYSQFGYGRRICAGMGVAEADLFVGIGSLAWMFSLSASDPQTEEAALLPKEPVPSSLPVHKEDEVPVMAPTGIQTPPSETEIEDQLDEHFSEKMLPMDTCRLSRKKTVKRPKPLARAKTVTYKLRLPGSSLPGQFPAFFEQHTGPDTPPSSPKARTAMAGTSDMPAVNNMFNSTADEKDSKPDPTLEYSSLLIAKPLPFKFNMKIRDKKKAEHVAREWMFYKMDGEFEDSRCYWEGGNAGNKQYGWGEVHK</sequence>
<dbReference type="PROSITE" id="PS00086">
    <property type="entry name" value="CYTOCHROME_P450"/>
    <property type="match status" value="1"/>
</dbReference>
<feature type="compositionally biased region" description="Polar residues" evidence="6">
    <location>
        <begin position="83"/>
        <end position="92"/>
    </location>
</feature>
<dbReference type="InterPro" id="IPR001128">
    <property type="entry name" value="Cyt_P450"/>
</dbReference>
<proteinExistence type="inferred from homology"/>
<organism evidence="8 9">
    <name type="scientific">Aureobasidium melanogenum</name>
    <name type="common">Aureobasidium pullulans var. melanogenum</name>
    <dbReference type="NCBI Taxonomy" id="46634"/>
    <lineage>
        <taxon>Eukaryota</taxon>
        <taxon>Fungi</taxon>
        <taxon>Dikarya</taxon>
        <taxon>Ascomycota</taxon>
        <taxon>Pezizomycotina</taxon>
        <taxon>Dothideomycetes</taxon>
        <taxon>Dothideomycetidae</taxon>
        <taxon>Dothideales</taxon>
        <taxon>Saccotheciaceae</taxon>
        <taxon>Aureobasidium</taxon>
    </lineage>
</organism>
<keyword evidence="4 5" id="KW-0408">Iron</keyword>
<dbReference type="InterPro" id="IPR017972">
    <property type="entry name" value="Cyt_P450_CS"/>
</dbReference>
<dbReference type="InterPro" id="IPR036396">
    <property type="entry name" value="Cyt_P450_sf"/>
</dbReference>
<dbReference type="CDD" id="cd11065">
    <property type="entry name" value="CYP64-like"/>
    <property type="match status" value="1"/>
</dbReference>
<dbReference type="FunFam" id="2.60.120.330:FF:000045">
    <property type="entry name" value="Oxidoreductase, 2OG-Fe(II) oxygenase family, putative"/>
    <property type="match status" value="1"/>
</dbReference>
<protein>
    <submittedName>
        <fullName evidence="8">Cytochrome P450</fullName>
    </submittedName>
</protein>
<name>A0A9P8E213_AURME</name>
<evidence type="ECO:0000259" key="7">
    <source>
        <dbReference type="PROSITE" id="PS51471"/>
    </source>
</evidence>
<dbReference type="GO" id="GO:0020037">
    <property type="term" value="F:heme binding"/>
    <property type="evidence" value="ECO:0007669"/>
    <property type="project" value="InterPro"/>
</dbReference>
<comment type="caution">
    <text evidence="8">The sequence shown here is derived from an EMBL/GenBank/DDBJ whole genome shotgun (WGS) entry which is preliminary data.</text>
</comment>
<gene>
    <name evidence="8" type="ORF">KCU76_g16118</name>
</gene>
<dbReference type="Gene3D" id="2.60.120.330">
    <property type="entry name" value="B-lactam Antibiotic, Isopenicillin N Synthase, Chain"/>
    <property type="match status" value="1"/>
</dbReference>
<reference evidence="8" key="1">
    <citation type="journal article" date="2021" name="J Fungi (Basel)">
        <title>Virulence traits and population genomics of the black yeast Aureobasidium melanogenum.</title>
        <authorList>
            <person name="Cernosa A."/>
            <person name="Sun X."/>
            <person name="Gostincar C."/>
            <person name="Fang C."/>
            <person name="Gunde-Cimerman N."/>
            <person name="Song Z."/>
        </authorList>
    </citation>
    <scope>NUCLEOTIDE SEQUENCE</scope>
    <source>
        <strain evidence="8">EXF-9911</strain>
    </source>
</reference>
<evidence type="ECO:0000313" key="8">
    <source>
        <dbReference type="EMBL" id="KAG9675635.1"/>
    </source>
</evidence>
<feature type="domain" description="Fe2OG dioxygenase" evidence="7">
    <location>
        <begin position="254"/>
        <end position="358"/>
    </location>
</feature>